<evidence type="ECO:0000313" key="3">
    <source>
        <dbReference type="Proteomes" id="UP000319212"/>
    </source>
</evidence>
<dbReference type="GO" id="GO:0043683">
    <property type="term" value="P:type IV pilus assembly"/>
    <property type="evidence" value="ECO:0007669"/>
    <property type="project" value="InterPro"/>
</dbReference>
<sequence>MKRHHGSGHETGARGFTLIELMIVAAVIAILAAIAYPSYMDAVRRGWRAEARTALMQEMQQQERFYTQVSSYKTPVFKAESGDTPADSKYTLEASRCEGSAAIKNCVTLTARLRAGFSDPQVGDIWLNSRGEKSCSGGALDRCWK</sequence>
<dbReference type="InterPro" id="IPR031982">
    <property type="entry name" value="PilE-like"/>
</dbReference>
<dbReference type="AlphaFoldDB" id="A0A502DYV1"/>
<dbReference type="Gene3D" id="3.30.700.10">
    <property type="entry name" value="Glycoprotein, Type 4 Pilin"/>
    <property type="match status" value="1"/>
</dbReference>
<organism evidence="2 3">
    <name type="scientific">Variovorax guangxiensis</name>
    <dbReference type="NCBI Taxonomy" id="1775474"/>
    <lineage>
        <taxon>Bacteria</taxon>
        <taxon>Pseudomonadati</taxon>
        <taxon>Pseudomonadota</taxon>
        <taxon>Betaproteobacteria</taxon>
        <taxon>Burkholderiales</taxon>
        <taxon>Comamonadaceae</taxon>
        <taxon>Variovorax</taxon>
    </lineage>
</organism>
<dbReference type="Proteomes" id="UP000319212">
    <property type="component" value="Unassembled WGS sequence"/>
</dbReference>
<evidence type="ECO:0000256" key="1">
    <source>
        <dbReference type="SAM" id="Phobius"/>
    </source>
</evidence>
<keyword evidence="1" id="KW-0472">Membrane</keyword>
<dbReference type="EMBL" id="RCZI01000001">
    <property type="protein sequence ID" value="TPG30685.1"/>
    <property type="molecule type" value="Genomic_DNA"/>
</dbReference>
<protein>
    <submittedName>
        <fullName evidence="2">Prepilin-type N-terminal cleavage/methylation domain-containing protein</fullName>
    </submittedName>
</protein>
<dbReference type="OrthoDB" id="8592370at2"/>
<proteinExistence type="predicted"/>
<feature type="transmembrane region" description="Helical" evidence="1">
    <location>
        <begin position="15"/>
        <end position="36"/>
    </location>
</feature>
<dbReference type="InterPro" id="IPR012902">
    <property type="entry name" value="N_methyl_site"/>
</dbReference>
<comment type="caution">
    <text evidence="2">The sequence shown here is derived from an EMBL/GenBank/DDBJ whole genome shotgun (WGS) entry which is preliminary data.</text>
</comment>
<keyword evidence="1" id="KW-0812">Transmembrane</keyword>
<accession>A0A502DYV1</accession>
<name>A0A502DYV1_9BURK</name>
<evidence type="ECO:0000313" key="2">
    <source>
        <dbReference type="EMBL" id="TPG30685.1"/>
    </source>
</evidence>
<gene>
    <name evidence="2" type="ORF">EAH82_04245</name>
</gene>
<dbReference type="NCBIfam" id="TIGR02532">
    <property type="entry name" value="IV_pilin_GFxxxE"/>
    <property type="match status" value="1"/>
</dbReference>
<dbReference type="Pfam" id="PF16732">
    <property type="entry name" value="ComP_DUS"/>
    <property type="match status" value="1"/>
</dbReference>
<dbReference type="RefSeq" id="WP_140838879.1">
    <property type="nucleotide sequence ID" value="NZ_RCZI01000001.1"/>
</dbReference>
<dbReference type="Pfam" id="PF07963">
    <property type="entry name" value="N_methyl"/>
    <property type="match status" value="1"/>
</dbReference>
<keyword evidence="1" id="KW-1133">Transmembrane helix</keyword>
<dbReference type="SUPFAM" id="SSF54523">
    <property type="entry name" value="Pili subunits"/>
    <property type="match status" value="1"/>
</dbReference>
<dbReference type="PROSITE" id="PS00409">
    <property type="entry name" value="PROKAR_NTER_METHYL"/>
    <property type="match status" value="1"/>
</dbReference>
<reference evidence="2 3" key="1">
    <citation type="journal article" date="2019" name="Environ. Microbiol.">
        <title>Species interactions and distinct microbial communities in high Arctic permafrost affected cryosols are associated with the CH4 and CO2 gas fluxes.</title>
        <authorList>
            <person name="Altshuler I."/>
            <person name="Hamel J."/>
            <person name="Turney S."/>
            <person name="Magnuson E."/>
            <person name="Levesque R."/>
            <person name="Greer C."/>
            <person name="Whyte L.G."/>
        </authorList>
    </citation>
    <scope>NUCLEOTIDE SEQUENCE [LARGE SCALE GENOMIC DNA]</scope>
    <source>
        <strain evidence="2 3">S06.C</strain>
    </source>
</reference>
<dbReference type="InterPro" id="IPR045584">
    <property type="entry name" value="Pilin-like"/>
</dbReference>